<gene>
    <name evidence="3" type="ORF">H7K45_16195</name>
</gene>
<dbReference type="AlphaFoldDB" id="A0A9X3C3H1"/>
<dbReference type="EMBL" id="JACKVK010000008">
    <property type="protein sequence ID" value="MCV7422092.1"/>
    <property type="molecule type" value="Genomic_DNA"/>
</dbReference>
<keyword evidence="4" id="KW-1185">Reference proteome</keyword>
<feature type="signal peptide" evidence="1">
    <location>
        <begin position="1"/>
        <end position="33"/>
    </location>
</feature>
<proteinExistence type="predicted"/>
<dbReference type="Pfam" id="PF24238">
    <property type="entry name" value="CDGP"/>
    <property type="match status" value="1"/>
</dbReference>
<accession>A0A9X3C3H1</accession>
<organism evidence="3 4">
    <name type="scientific">Mycobacterium yunnanensis</name>
    <dbReference type="NCBI Taxonomy" id="368477"/>
    <lineage>
        <taxon>Bacteria</taxon>
        <taxon>Bacillati</taxon>
        <taxon>Actinomycetota</taxon>
        <taxon>Actinomycetes</taxon>
        <taxon>Mycobacteriales</taxon>
        <taxon>Mycobacteriaceae</taxon>
        <taxon>Mycobacterium</taxon>
    </lineage>
</organism>
<comment type="caution">
    <text evidence="3">The sequence shown here is derived from an EMBL/GenBank/DDBJ whole genome shotgun (WGS) entry which is preliminary data.</text>
</comment>
<evidence type="ECO:0000259" key="2">
    <source>
        <dbReference type="Pfam" id="PF24238"/>
    </source>
</evidence>
<evidence type="ECO:0000313" key="4">
    <source>
        <dbReference type="Proteomes" id="UP001141629"/>
    </source>
</evidence>
<dbReference type="RefSeq" id="WP_263996829.1">
    <property type="nucleotide sequence ID" value="NZ_JACKVK010000008.1"/>
</dbReference>
<feature type="domain" description="CDGP" evidence="2">
    <location>
        <begin position="42"/>
        <end position="132"/>
    </location>
</feature>
<reference evidence="3" key="1">
    <citation type="submission" date="2020-07" db="EMBL/GenBank/DDBJ databases">
        <authorList>
            <person name="Pettersson B.M.F."/>
            <person name="Behra P.R.K."/>
            <person name="Ramesh M."/>
            <person name="Das S."/>
            <person name="Dasgupta S."/>
            <person name="Kirsebom L.A."/>
        </authorList>
    </citation>
    <scope>NUCLEOTIDE SEQUENCE</scope>
    <source>
        <strain evidence="3">DSM 44838</strain>
    </source>
</reference>
<dbReference type="Proteomes" id="UP001141629">
    <property type="component" value="Unassembled WGS sequence"/>
</dbReference>
<name>A0A9X3C3H1_9MYCO</name>
<feature type="chain" id="PRO_5040990890" description="CDGP domain-containing protein" evidence="1">
    <location>
        <begin position="34"/>
        <end position="139"/>
    </location>
</feature>
<sequence>MTTTTRMRRVAGGAVLAAASALIALGAPAISHADATPGPGMGCETIHWGFLGNDRRQICDGPKQSDGTWQRTRTVYTPASNPPLTCSTYTYSWGSSTTTCRGGSPLPQVTQAQDTYPVAPDTVLPDEPGWLPPFTDNIL</sequence>
<protein>
    <recommendedName>
        <fullName evidence="2">CDGP domain-containing protein</fullName>
    </recommendedName>
</protein>
<evidence type="ECO:0000313" key="3">
    <source>
        <dbReference type="EMBL" id="MCV7422092.1"/>
    </source>
</evidence>
<reference evidence="3" key="2">
    <citation type="journal article" date="2022" name="BMC Genomics">
        <title>Comparative genome analysis of mycobacteria focusing on tRNA and non-coding RNA.</title>
        <authorList>
            <person name="Behra P.R.K."/>
            <person name="Pettersson B.M.F."/>
            <person name="Ramesh M."/>
            <person name="Das S."/>
            <person name="Dasgupta S."/>
            <person name="Kirsebom L.A."/>
        </authorList>
    </citation>
    <scope>NUCLEOTIDE SEQUENCE</scope>
    <source>
        <strain evidence="3">DSM 44838</strain>
    </source>
</reference>
<keyword evidence="1" id="KW-0732">Signal</keyword>
<dbReference type="InterPro" id="IPR056271">
    <property type="entry name" value="CDGP_dom"/>
</dbReference>
<evidence type="ECO:0000256" key="1">
    <source>
        <dbReference type="SAM" id="SignalP"/>
    </source>
</evidence>